<dbReference type="EMBL" id="SMKZ01000060">
    <property type="protein sequence ID" value="TDD99093.1"/>
    <property type="molecule type" value="Genomic_DNA"/>
</dbReference>
<name>A0A4R5CL27_9ACTN</name>
<sequence>MVTTAVAAGAALPSGAAPDPAVAEATATGWVPAPTVPWERPAGVICDFAVRAEPVVDEVMKLVLDEFPDGTPQREIYTGDLVMRVTNLETGAYTDADASGDALIEYHEDGSSTWYVRGPVLMGGRDTGGNLPRGYWRVDGLFTADIAANGEKTVTMVHGTQHDVCTDID</sequence>
<dbReference type="OrthoDB" id="3530191at2"/>
<dbReference type="InParanoid" id="A0A4R5CL27"/>
<keyword evidence="2" id="KW-1185">Reference proteome</keyword>
<organism evidence="1 2">
    <name type="scientific">Jiangella asiatica</name>
    <dbReference type="NCBI Taxonomy" id="2530372"/>
    <lineage>
        <taxon>Bacteria</taxon>
        <taxon>Bacillati</taxon>
        <taxon>Actinomycetota</taxon>
        <taxon>Actinomycetes</taxon>
        <taxon>Jiangellales</taxon>
        <taxon>Jiangellaceae</taxon>
        <taxon>Jiangella</taxon>
    </lineage>
</organism>
<accession>A0A4R5CL27</accession>
<protein>
    <submittedName>
        <fullName evidence="1">Uncharacterized protein</fullName>
    </submittedName>
</protein>
<evidence type="ECO:0000313" key="2">
    <source>
        <dbReference type="Proteomes" id="UP000294739"/>
    </source>
</evidence>
<gene>
    <name evidence="1" type="ORF">E1269_27510</name>
</gene>
<comment type="caution">
    <text evidence="1">The sequence shown here is derived from an EMBL/GenBank/DDBJ whole genome shotgun (WGS) entry which is preliminary data.</text>
</comment>
<reference evidence="1 2" key="1">
    <citation type="submission" date="2019-03" db="EMBL/GenBank/DDBJ databases">
        <title>Draft genome sequences of novel Actinobacteria.</title>
        <authorList>
            <person name="Sahin N."/>
            <person name="Ay H."/>
            <person name="Saygin H."/>
        </authorList>
    </citation>
    <scope>NUCLEOTIDE SEQUENCE [LARGE SCALE GENOMIC DNA]</scope>
    <source>
        <strain evidence="1 2">5K138</strain>
    </source>
</reference>
<proteinExistence type="predicted"/>
<evidence type="ECO:0000313" key="1">
    <source>
        <dbReference type="EMBL" id="TDD99093.1"/>
    </source>
</evidence>
<dbReference type="Proteomes" id="UP000294739">
    <property type="component" value="Unassembled WGS sequence"/>
</dbReference>
<dbReference type="AlphaFoldDB" id="A0A4R5CL27"/>